<comment type="catalytic activity">
    <reaction evidence="10">
        <text>a very-long-chain acyl-CoA + malonyl-CoA + H(+) = a very-long-chain 3-oxoacyl-CoA + CO2 + CoA</text>
        <dbReference type="Rhea" id="RHEA:32727"/>
        <dbReference type="ChEBI" id="CHEBI:15378"/>
        <dbReference type="ChEBI" id="CHEBI:16526"/>
        <dbReference type="ChEBI" id="CHEBI:57287"/>
        <dbReference type="ChEBI" id="CHEBI:57384"/>
        <dbReference type="ChEBI" id="CHEBI:90725"/>
        <dbReference type="ChEBI" id="CHEBI:90736"/>
        <dbReference type="EC" id="2.3.1.199"/>
    </reaction>
</comment>
<protein>
    <recommendedName>
        <fullName evidence="10">Elongation of very long chain fatty acids protein</fullName>
        <ecNumber evidence="10">2.3.1.199</ecNumber>
    </recommendedName>
    <alternativeName>
        <fullName evidence="10">Very-long-chain 3-oxoacyl-CoA synthase</fullName>
    </alternativeName>
</protein>
<evidence type="ECO:0000256" key="2">
    <source>
        <dbReference type="ARBA" id="ARBA00022516"/>
    </source>
</evidence>
<keyword evidence="8 10" id="KW-0472">Membrane</keyword>
<keyword evidence="2 10" id="KW-0444">Lipid biosynthesis</keyword>
<dbReference type="PANTHER" id="PTHR11157">
    <property type="entry name" value="FATTY ACID ACYL TRANSFERASE-RELATED"/>
    <property type="match status" value="1"/>
</dbReference>
<feature type="transmembrane region" description="Helical" evidence="10">
    <location>
        <begin position="143"/>
        <end position="164"/>
    </location>
</feature>
<dbReference type="GO" id="GO:0009922">
    <property type="term" value="F:fatty acid elongase activity"/>
    <property type="evidence" value="ECO:0007669"/>
    <property type="project" value="UniProtKB-EC"/>
</dbReference>
<evidence type="ECO:0000256" key="3">
    <source>
        <dbReference type="ARBA" id="ARBA00022679"/>
    </source>
</evidence>
<keyword evidence="9 10" id="KW-0275">Fatty acid biosynthesis</keyword>
<sequence length="278" mass="31882">MTSFFTYPWELYDYMWSFRDARIESWNSNVTKGTFIIPLVLGYLYIAKVGGPRWMKDRKPYDIKGLILAFNVFTVLANLFVMCQMLRLTYVGGGYSFLCQGTGSGDSERDMAVVSLNWWYLLVRIADFLDTFFFVARKKFSHITFLHVSHHAQVVLSGWLWLNFGSDGQPVFGICLNAFVHIIMYTYYFLAALGPSLQRYLWWKKYLTTIQIAQLVVVCTHMSLPLFIGCGYPRALSLLSMAQILLGVVLFTNFYLKTYRAGGKSGPAIDEASKPKEQ</sequence>
<feature type="transmembrane region" description="Helical" evidence="10">
    <location>
        <begin position="170"/>
        <end position="194"/>
    </location>
</feature>
<dbReference type="InterPro" id="IPR002076">
    <property type="entry name" value="ELO_fam"/>
</dbReference>
<proteinExistence type="inferred from homology"/>
<dbReference type="GO" id="GO:0019367">
    <property type="term" value="P:fatty acid elongation, saturated fatty acid"/>
    <property type="evidence" value="ECO:0007669"/>
    <property type="project" value="TreeGrafter"/>
</dbReference>
<dbReference type="GO" id="GO:0005789">
    <property type="term" value="C:endoplasmic reticulum membrane"/>
    <property type="evidence" value="ECO:0007669"/>
    <property type="project" value="TreeGrafter"/>
</dbReference>
<evidence type="ECO:0000256" key="1">
    <source>
        <dbReference type="ARBA" id="ARBA00004141"/>
    </source>
</evidence>
<comment type="subcellular location">
    <subcellularLocation>
        <location evidence="1">Membrane</location>
        <topology evidence="1">Multi-pass membrane protein</topology>
    </subcellularLocation>
</comment>
<dbReference type="GO" id="GO:0030148">
    <property type="term" value="P:sphingolipid biosynthetic process"/>
    <property type="evidence" value="ECO:0007669"/>
    <property type="project" value="TreeGrafter"/>
</dbReference>
<dbReference type="GO" id="GO:0034626">
    <property type="term" value="P:fatty acid elongation, polyunsaturated fatty acid"/>
    <property type="evidence" value="ECO:0007669"/>
    <property type="project" value="TreeGrafter"/>
</dbReference>
<reference evidence="11 12" key="1">
    <citation type="journal article" date="2023" name="Arcadia Sci">
        <title>De novo assembly of a long-read Amblyomma americanum tick genome.</title>
        <authorList>
            <person name="Chou S."/>
            <person name="Poskanzer K.E."/>
            <person name="Rollins M."/>
            <person name="Thuy-Boun P.S."/>
        </authorList>
    </citation>
    <scope>NUCLEOTIDE SEQUENCE [LARGE SCALE GENOMIC DNA]</scope>
    <source>
        <strain evidence="11">F_SG_1</strain>
        <tissue evidence="11">Salivary glands</tissue>
    </source>
</reference>
<feature type="transmembrane region" description="Helical" evidence="10">
    <location>
        <begin position="235"/>
        <end position="256"/>
    </location>
</feature>
<accession>A0AAQ4F3C8</accession>
<evidence type="ECO:0000256" key="6">
    <source>
        <dbReference type="ARBA" id="ARBA00022989"/>
    </source>
</evidence>
<name>A0AAQ4F3C8_AMBAM</name>
<feature type="transmembrane region" description="Helical" evidence="10">
    <location>
        <begin position="118"/>
        <end position="136"/>
    </location>
</feature>
<dbReference type="EMBL" id="JARKHS020007559">
    <property type="protein sequence ID" value="KAK8781559.1"/>
    <property type="molecule type" value="Genomic_DNA"/>
</dbReference>
<evidence type="ECO:0000256" key="8">
    <source>
        <dbReference type="ARBA" id="ARBA00023136"/>
    </source>
</evidence>
<keyword evidence="7 10" id="KW-0443">Lipid metabolism</keyword>
<feature type="transmembrane region" description="Helical" evidence="10">
    <location>
        <begin position="66"/>
        <end position="87"/>
    </location>
</feature>
<comment type="caution">
    <text evidence="11">The sequence shown here is derived from an EMBL/GenBank/DDBJ whole genome shotgun (WGS) entry which is preliminary data.</text>
</comment>
<feature type="transmembrane region" description="Helical" evidence="10">
    <location>
        <begin position="206"/>
        <end position="229"/>
    </location>
</feature>
<gene>
    <name evidence="11" type="ORF">V5799_017103</name>
</gene>
<organism evidence="11 12">
    <name type="scientific">Amblyomma americanum</name>
    <name type="common">Lone star tick</name>
    <dbReference type="NCBI Taxonomy" id="6943"/>
    <lineage>
        <taxon>Eukaryota</taxon>
        <taxon>Metazoa</taxon>
        <taxon>Ecdysozoa</taxon>
        <taxon>Arthropoda</taxon>
        <taxon>Chelicerata</taxon>
        <taxon>Arachnida</taxon>
        <taxon>Acari</taxon>
        <taxon>Parasitiformes</taxon>
        <taxon>Ixodida</taxon>
        <taxon>Ixodoidea</taxon>
        <taxon>Ixodidae</taxon>
        <taxon>Amblyomminae</taxon>
        <taxon>Amblyomma</taxon>
    </lineage>
</organism>
<evidence type="ECO:0000256" key="4">
    <source>
        <dbReference type="ARBA" id="ARBA00022692"/>
    </source>
</evidence>
<keyword evidence="3 10" id="KW-0808">Transferase</keyword>
<dbReference type="EC" id="2.3.1.199" evidence="10"/>
<evidence type="ECO:0000313" key="11">
    <source>
        <dbReference type="EMBL" id="KAK8781559.1"/>
    </source>
</evidence>
<dbReference type="PANTHER" id="PTHR11157:SF69">
    <property type="entry name" value="ELONGATION OF VERY LONG CHAIN FATTY ACIDS PROTEIN 7"/>
    <property type="match status" value="1"/>
</dbReference>
<evidence type="ECO:0000256" key="9">
    <source>
        <dbReference type="ARBA" id="ARBA00023160"/>
    </source>
</evidence>
<dbReference type="AlphaFoldDB" id="A0AAQ4F3C8"/>
<dbReference type="GO" id="GO:0034625">
    <property type="term" value="P:fatty acid elongation, monounsaturated fatty acid"/>
    <property type="evidence" value="ECO:0007669"/>
    <property type="project" value="TreeGrafter"/>
</dbReference>
<evidence type="ECO:0000256" key="7">
    <source>
        <dbReference type="ARBA" id="ARBA00023098"/>
    </source>
</evidence>
<keyword evidence="4 10" id="KW-0812">Transmembrane</keyword>
<dbReference type="Pfam" id="PF01151">
    <property type="entry name" value="ELO"/>
    <property type="match status" value="1"/>
</dbReference>
<dbReference type="Proteomes" id="UP001321473">
    <property type="component" value="Unassembled WGS sequence"/>
</dbReference>
<dbReference type="GO" id="GO:0042761">
    <property type="term" value="P:very long-chain fatty acid biosynthetic process"/>
    <property type="evidence" value="ECO:0007669"/>
    <property type="project" value="TreeGrafter"/>
</dbReference>
<keyword evidence="6 10" id="KW-1133">Transmembrane helix</keyword>
<evidence type="ECO:0000256" key="10">
    <source>
        <dbReference type="RuleBase" id="RU361115"/>
    </source>
</evidence>
<keyword evidence="5 10" id="KW-0276">Fatty acid metabolism</keyword>
<evidence type="ECO:0000313" key="12">
    <source>
        <dbReference type="Proteomes" id="UP001321473"/>
    </source>
</evidence>
<keyword evidence="12" id="KW-1185">Reference proteome</keyword>
<comment type="similarity">
    <text evidence="10">Belongs to the ELO family.</text>
</comment>
<feature type="transmembrane region" description="Helical" evidence="10">
    <location>
        <begin position="26"/>
        <end position="46"/>
    </location>
</feature>
<evidence type="ECO:0000256" key="5">
    <source>
        <dbReference type="ARBA" id="ARBA00022832"/>
    </source>
</evidence>